<proteinExistence type="predicted"/>
<accession>W7XBP4</accession>
<gene>
    <name evidence="1" type="ORF">TTHERM_000401868</name>
</gene>
<dbReference type="EMBL" id="GG662719">
    <property type="protein sequence ID" value="EWS74782.1"/>
    <property type="molecule type" value="Genomic_DNA"/>
</dbReference>
<dbReference type="KEGG" id="tet:TTHERM_000401868"/>
<dbReference type="RefSeq" id="XP_012652675.1">
    <property type="nucleotide sequence ID" value="XM_012797221.1"/>
</dbReference>
<organism evidence="1 2">
    <name type="scientific">Tetrahymena thermophila (strain SB210)</name>
    <dbReference type="NCBI Taxonomy" id="312017"/>
    <lineage>
        <taxon>Eukaryota</taxon>
        <taxon>Sar</taxon>
        <taxon>Alveolata</taxon>
        <taxon>Ciliophora</taxon>
        <taxon>Intramacronucleata</taxon>
        <taxon>Oligohymenophorea</taxon>
        <taxon>Hymenostomatida</taxon>
        <taxon>Tetrahymenina</taxon>
        <taxon>Tetrahymenidae</taxon>
        <taxon>Tetrahymena</taxon>
    </lineage>
</organism>
<dbReference type="InParanoid" id="W7XBP4"/>
<keyword evidence="2" id="KW-1185">Reference proteome</keyword>
<name>W7XBP4_TETTS</name>
<reference evidence="2" key="1">
    <citation type="journal article" date="2006" name="PLoS Biol.">
        <title>Macronuclear genome sequence of the ciliate Tetrahymena thermophila, a model eukaryote.</title>
        <authorList>
            <person name="Eisen J.A."/>
            <person name="Coyne R.S."/>
            <person name="Wu M."/>
            <person name="Wu D."/>
            <person name="Thiagarajan M."/>
            <person name="Wortman J.R."/>
            <person name="Badger J.H."/>
            <person name="Ren Q."/>
            <person name="Amedeo P."/>
            <person name="Jones K.M."/>
            <person name="Tallon L.J."/>
            <person name="Delcher A.L."/>
            <person name="Salzberg S.L."/>
            <person name="Silva J.C."/>
            <person name="Haas B.J."/>
            <person name="Majoros W.H."/>
            <person name="Farzad M."/>
            <person name="Carlton J.M."/>
            <person name="Smith R.K. Jr."/>
            <person name="Garg J."/>
            <person name="Pearlman R.E."/>
            <person name="Karrer K.M."/>
            <person name="Sun L."/>
            <person name="Manning G."/>
            <person name="Elde N.C."/>
            <person name="Turkewitz A.P."/>
            <person name="Asai D.J."/>
            <person name="Wilkes D.E."/>
            <person name="Wang Y."/>
            <person name="Cai H."/>
            <person name="Collins K."/>
            <person name="Stewart B.A."/>
            <person name="Lee S.R."/>
            <person name="Wilamowska K."/>
            <person name="Weinberg Z."/>
            <person name="Ruzzo W.L."/>
            <person name="Wloga D."/>
            <person name="Gaertig J."/>
            <person name="Frankel J."/>
            <person name="Tsao C.-C."/>
            <person name="Gorovsky M.A."/>
            <person name="Keeling P.J."/>
            <person name="Waller R.F."/>
            <person name="Patron N.J."/>
            <person name="Cherry J.M."/>
            <person name="Stover N.A."/>
            <person name="Krieger C.J."/>
            <person name="del Toro C."/>
            <person name="Ryder H.F."/>
            <person name="Williamson S.C."/>
            <person name="Barbeau R.A."/>
            <person name="Hamilton E.P."/>
            <person name="Orias E."/>
        </authorList>
    </citation>
    <scope>NUCLEOTIDE SEQUENCE [LARGE SCALE GENOMIC DNA]</scope>
    <source>
        <strain evidence="2">SB210</strain>
    </source>
</reference>
<evidence type="ECO:0000313" key="2">
    <source>
        <dbReference type="Proteomes" id="UP000009168"/>
    </source>
</evidence>
<dbReference type="Proteomes" id="UP000009168">
    <property type="component" value="Unassembled WGS sequence"/>
</dbReference>
<dbReference type="GeneID" id="24438763"/>
<dbReference type="AlphaFoldDB" id="W7XBP4"/>
<protein>
    <submittedName>
        <fullName evidence="1">Uncharacterized protein</fullName>
    </submittedName>
</protein>
<evidence type="ECO:0000313" key="1">
    <source>
        <dbReference type="EMBL" id="EWS74782.1"/>
    </source>
</evidence>
<sequence>MFYGPQFNYQQFPTLINYKKDIFQNFEFNQRFSLFFKSKFPTKKANLKIEIQFLKNSINLLISTVKLNFQTNFSILKKYFSIFLINKLVVLIQNEQIIFLLNKFKIYFLQILLKINFREYLKVNFLFQYKFQKEKNQQFTKKNQKNLKMYFYNRIKIIKRYFIYMLSTKTYFQFNFNISNKSNSKMIILKKQSSGLSCSKMLK</sequence>